<protein>
    <submittedName>
        <fullName evidence="14">Methyl-accepting chemotaxis protein</fullName>
    </submittedName>
</protein>
<sequence>MPKKAKAGLTLRTRLIATYLIVLMVPGIIIGALTYRSASSAVTDQLINNAQESVTAVNEIVNSNIQSKINDVNYFVDALSSATASNKANGEGLAELKDRLKEYAAIHPDVLEVYVATDEGKMIQASDTPLPAGYDPRLEPAYASAVKQGRGVVISPVMSNANKETVVSLSAMLRDGNGVFVLELNLEQLAGLVDLKVGKKGYILITDGGKRFVVHPTETIGQVSSEDFIAKMFQKDSDTFNYTYKGEEKSLTYKVNKLTGWRIAGTINISEITGASDGIRKVALIVIIVSLLLGLIPIYFIIRSLLLPLSRLSKATEVISKGDLSQDIGSFGKDEIGQLASNFKTMVASLREMILGVQEMTDNVSSSAAELTAGAEQTTKAIEHVTIAIQEVASGSDQQVKSIDKGVEGTVATAAEVKKISANMDEVSAMMDKSTRSAAEGNDSVIEVVDKINAIHVTVEELGAVIDKLNERSGRIVGIVGIITGIARQTNLLALNASIEAARAGEQGRGFAVVAAEVRKLAEESEKSASQISEVISSIHSEVKAAIETMNNAKEKVSEGIMAVDTTGRSFSRIRRAVKGAAEKIEAMSEGVRTLSREAGGMEQAMEVIRAISQETSANTETISAAAQEQLASVEEIASSSSDLSRLADELQALVSRFKLYDSAAESKLSEEQVKGGNASADEDGPAGIAS</sequence>
<comment type="caution">
    <text evidence="14">The sequence shown here is derived from an EMBL/GenBank/DDBJ whole genome shotgun (WGS) entry which is preliminary data.</text>
</comment>
<dbReference type="SMART" id="SM00304">
    <property type="entry name" value="HAMP"/>
    <property type="match status" value="1"/>
</dbReference>
<evidence type="ECO:0000313" key="15">
    <source>
        <dbReference type="Proteomes" id="UP001248709"/>
    </source>
</evidence>
<dbReference type="SMART" id="SM00283">
    <property type="entry name" value="MA"/>
    <property type="match status" value="1"/>
</dbReference>
<feature type="domain" description="HAMP" evidence="13">
    <location>
        <begin position="303"/>
        <end position="355"/>
    </location>
</feature>
<dbReference type="RefSeq" id="WP_025701956.1">
    <property type="nucleotide sequence ID" value="NZ_JAUSUY010000003.1"/>
</dbReference>
<dbReference type="SUPFAM" id="SSF58104">
    <property type="entry name" value="Methyl-accepting chemotaxis protein (MCP) signaling domain"/>
    <property type="match status" value="1"/>
</dbReference>
<dbReference type="PANTHER" id="PTHR32089:SF114">
    <property type="entry name" value="METHYL-ACCEPTING CHEMOTAXIS PROTEIN MCPB"/>
    <property type="match status" value="1"/>
</dbReference>
<dbReference type="PROSITE" id="PS50111">
    <property type="entry name" value="CHEMOTAXIS_TRANSDUC_2"/>
    <property type="match status" value="1"/>
</dbReference>
<dbReference type="PANTHER" id="PTHR32089">
    <property type="entry name" value="METHYL-ACCEPTING CHEMOTAXIS PROTEIN MCPB"/>
    <property type="match status" value="1"/>
</dbReference>
<evidence type="ECO:0000256" key="6">
    <source>
        <dbReference type="ARBA" id="ARBA00023136"/>
    </source>
</evidence>
<evidence type="ECO:0000256" key="10">
    <source>
        <dbReference type="SAM" id="MobiDB-lite"/>
    </source>
</evidence>
<keyword evidence="15" id="KW-1185">Reference proteome</keyword>
<proteinExistence type="inferred from homology"/>
<dbReference type="InterPro" id="IPR033479">
    <property type="entry name" value="dCache_1"/>
</dbReference>
<evidence type="ECO:0000256" key="1">
    <source>
        <dbReference type="ARBA" id="ARBA00004651"/>
    </source>
</evidence>
<feature type="transmembrane region" description="Helical" evidence="11">
    <location>
        <begin position="16"/>
        <end position="35"/>
    </location>
</feature>
<dbReference type="CDD" id="cd11386">
    <property type="entry name" value="MCP_signal"/>
    <property type="match status" value="1"/>
</dbReference>
<reference evidence="14 15" key="1">
    <citation type="submission" date="2023-07" db="EMBL/GenBank/DDBJ databases">
        <title>Genomic Encyclopedia of Type Strains, Phase IV (KMG-IV): sequencing the most valuable type-strain genomes for metagenomic binning, comparative biology and taxonomic classification.</title>
        <authorList>
            <person name="Goeker M."/>
        </authorList>
    </citation>
    <scope>NUCLEOTIDE SEQUENCE [LARGE SCALE GENOMIC DNA]</scope>
    <source>
        <strain evidence="14 15">T98</strain>
    </source>
</reference>
<dbReference type="CDD" id="cd06225">
    <property type="entry name" value="HAMP"/>
    <property type="match status" value="1"/>
</dbReference>
<accession>A0ABU3H731</accession>
<evidence type="ECO:0000256" key="7">
    <source>
        <dbReference type="ARBA" id="ARBA00023224"/>
    </source>
</evidence>
<keyword evidence="5 11" id="KW-1133">Transmembrane helix</keyword>
<comment type="subcellular location">
    <subcellularLocation>
        <location evidence="1">Cell membrane</location>
        <topology evidence="1">Multi-pass membrane protein</topology>
    </subcellularLocation>
</comment>
<dbReference type="CDD" id="cd12912">
    <property type="entry name" value="PDC2_MCP_like"/>
    <property type="match status" value="1"/>
</dbReference>
<comment type="similarity">
    <text evidence="8">Belongs to the methyl-accepting chemotaxis (MCP) protein family.</text>
</comment>
<keyword evidence="3" id="KW-0145">Chemotaxis</keyword>
<dbReference type="Pfam" id="PF02743">
    <property type="entry name" value="dCache_1"/>
    <property type="match status" value="1"/>
</dbReference>
<evidence type="ECO:0000256" key="8">
    <source>
        <dbReference type="ARBA" id="ARBA00029447"/>
    </source>
</evidence>
<dbReference type="InterPro" id="IPR004089">
    <property type="entry name" value="MCPsignal_dom"/>
</dbReference>
<evidence type="ECO:0000256" key="11">
    <source>
        <dbReference type="SAM" id="Phobius"/>
    </source>
</evidence>
<feature type="region of interest" description="Disordered" evidence="10">
    <location>
        <begin position="667"/>
        <end position="691"/>
    </location>
</feature>
<dbReference type="Gene3D" id="1.10.8.500">
    <property type="entry name" value="HAMP domain in histidine kinase"/>
    <property type="match status" value="1"/>
</dbReference>
<gene>
    <name evidence="14" type="ORF">J2Z22_001021</name>
</gene>
<feature type="transmembrane region" description="Helical" evidence="11">
    <location>
        <begin position="282"/>
        <end position="302"/>
    </location>
</feature>
<evidence type="ECO:0000256" key="4">
    <source>
        <dbReference type="ARBA" id="ARBA00022692"/>
    </source>
</evidence>
<dbReference type="Gene3D" id="1.10.287.950">
    <property type="entry name" value="Methyl-accepting chemotaxis protein"/>
    <property type="match status" value="1"/>
</dbReference>
<evidence type="ECO:0000256" key="3">
    <source>
        <dbReference type="ARBA" id="ARBA00022500"/>
    </source>
</evidence>
<feature type="domain" description="Methyl-accepting transducer" evidence="12">
    <location>
        <begin position="374"/>
        <end position="645"/>
    </location>
</feature>
<evidence type="ECO:0000256" key="9">
    <source>
        <dbReference type="PROSITE-ProRule" id="PRU00284"/>
    </source>
</evidence>
<keyword evidence="6 11" id="KW-0472">Membrane</keyword>
<evidence type="ECO:0000256" key="2">
    <source>
        <dbReference type="ARBA" id="ARBA00022475"/>
    </source>
</evidence>
<dbReference type="PRINTS" id="PR00260">
    <property type="entry name" value="CHEMTRNSDUCR"/>
</dbReference>
<evidence type="ECO:0000259" key="12">
    <source>
        <dbReference type="PROSITE" id="PS50111"/>
    </source>
</evidence>
<dbReference type="Pfam" id="PF00672">
    <property type="entry name" value="HAMP"/>
    <property type="match status" value="1"/>
</dbReference>
<dbReference type="Gene3D" id="3.30.450.20">
    <property type="entry name" value="PAS domain"/>
    <property type="match status" value="2"/>
</dbReference>
<dbReference type="InterPro" id="IPR004090">
    <property type="entry name" value="Chemotax_Me-accpt_rcpt"/>
</dbReference>
<evidence type="ECO:0000259" key="13">
    <source>
        <dbReference type="PROSITE" id="PS50885"/>
    </source>
</evidence>
<keyword evidence="4 11" id="KW-0812">Transmembrane</keyword>
<evidence type="ECO:0000256" key="5">
    <source>
        <dbReference type="ARBA" id="ARBA00022989"/>
    </source>
</evidence>
<dbReference type="PROSITE" id="PS50885">
    <property type="entry name" value="HAMP"/>
    <property type="match status" value="1"/>
</dbReference>
<dbReference type="InterPro" id="IPR003660">
    <property type="entry name" value="HAMP_dom"/>
</dbReference>
<dbReference type="CDD" id="cd18773">
    <property type="entry name" value="PDC1_HK_sensor"/>
    <property type="match status" value="1"/>
</dbReference>
<dbReference type="Pfam" id="PF00015">
    <property type="entry name" value="MCPsignal"/>
    <property type="match status" value="1"/>
</dbReference>
<evidence type="ECO:0000313" key="14">
    <source>
        <dbReference type="EMBL" id="MDT3425505.1"/>
    </source>
</evidence>
<keyword evidence="7 9" id="KW-0807">Transducer</keyword>
<keyword evidence="2" id="KW-1003">Cell membrane</keyword>
<organism evidence="14 15">
    <name type="scientific">Paenibacillus forsythiae</name>
    <dbReference type="NCBI Taxonomy" id="365616"/>
    <lineage>
        <taxon>Bacteria</taxon>
        <taxon>Bacillati</taxon>
        <taxon>Bacillota</taxon>
        <taxon>Bacilli</taxon>
        <taxon>Bacillales</taxon>
        <taxon>Paenibacillaceae</taxon>
        <taxon>Paenibacillus</taxon>
    </lineage>
</organism>
<dbReference type="Proteomes" id="UP001248709">
    <property type="component" value="Unassembled WGS sequence"/>
</dbReference>
<name>A0ABU3H731_9BACL</name>
<dbReference type="EMBL" id="JAUSUY010000003">
    <property type="protein sequence ID" value="MDT3425505.1"/>
    <property type="molecule type" value="Genomic_DNA"/>
</dbReference>